<accession>A0A0P0XU07</accession>
<feature type="compositionally biased region" description="Basic and acidic residues" evidence="1">
    <location>
        <begin position="14"/>
        <end position="30"/>
    </location>
</feature>
<reference evidence="3" key="1">
    <citation type="journal article" date="2005" name="Nature">
        <title>The map-based sequence of the rice genome.</title>
        <authorList>
            <consortium name="International rice genome sequencing project (IRGSP)"/>
            <person name="Matsumoto T."/>
            <person name="Wu J."/>
            <person name="Kanamori H."/>
            <person name="Katayose Y."/>
            <person name="Fujisawa M."/>
            <person name="Namiki N."/>
            <person name="Mizuno H."/>
            <person name="Yamamoto K."/>
            <person name="Antonio B.A."/>
            <person name="Baba T."/>
            <person name="Sakata K."/>
            <person name="Nagamura Y."/>
            <person name="Aoki H."/>
            <person name="Arikawa K."/>
            <person name="Arita K."/>
            <person name="Bito T."/>
            <person name="Chiden Y."/>
            <person name="Fujitsuka N."/>
            <person name="Fukunaka R."/>
            <person name="Hamada M."/>
            <person name="Harada C."/>
            <person name="Hayashi A."/>
            <person name="Hijishita S."/>
            <person name="Honda M."/>
            <person name="Hosokawa S."/>
            <person name="Ichikawa Y."/>
            <person name="Idonuma A."/>
            <person name="Iijima M."/>
            <person name="Ikeda M."/>
            <person name="Ikeno M."/>
            <person name="Ito K."/>
            <person name="Ito S."/>
            <person name="Ito T."/>
            <person name="Ito Y."/>
            <person name="Ito Y."/>
            <person name="Iwabuchi A."/>
            <person name="Kamiya K."/>
            <person name="Karasawa W."/>
            <person name="Kurita K."/>
            <person name="Katagiri S."/>
            <person name="Kikuta A."/>
            <person name="Kobayashi H."/>
            <person name="Kobayashi N."/>
            <person name="Machita K."/>
            <person name="Maehara T."/>
            <person name="Masukawa M."/>
            <person name="Mizubayashi T."/>
            <person name="Mukai Y."/>
            <person name="Nagasaki H."/>
            <person name="Nagata Y."/>
            <person name="Naito S."/>
            <person name="Nakashima M."/>
            <person name="Nakama Y."/>
            <person name="Nakamichi Y."/>
            <person name="Nakamura M."/>
            <person name="Meguro A."/>
            <person name="Negishi M."/>
            <person name="Ohta I."/>
            <person name="Ohta T."/>
            <person name="Okamoto M."/>
            <person name="Ono N."/>
            <person name="Saji S."/>
            <person name="Sakaguchi M."/>
            <person name="Sakai K."/>
            <person name="Shibata M."/>
            <person name="Shimokawa T."/>
            <person name="Song J."/>
            <person name="Takazaki Y."/>
            <person name="Terasawa K."/>
            <person name="Tsugane M."/>
            <person name="Tsuji K."/>
            <person name="Ueda S."/>
            <person name="Waki K."/>
            <person name="Yamagata H."/>
            <person name="Yamamoto M."/>
            <person name="Yamamoto S."/>
            <person name="Yamane H."/>
            <person name="Yoshiki S."/>
            <person name="Yoshihara R."/>
            <person name="Yukawa K."/>
            <person name="Zhong H."/>
            <person name="Yano M."/>
            <person name="Yuan Q."/>
            <person name="Ouyang S."/>
            <person name="Liu J."/>
            <person name="Jones K.M."/>
            <person name="Gansberger K."/>
            <person name="Moffat K."/>
            <person name="Hill J."/>
            <person name="Bera J."/>
            <person name="Fadrosh D."/>
            <person name="Jin S."/>
            <person name="Johri S."/>
            <person name="Kim M."/>
            <person name="Overton L."/>
            <person name="Reardon M."/>
            <person name="Tsitrin T."/>
            <person name="Vuong H."/>
            <person name="Weaver B."/>
            <person name="Ciecko A."/>
            <person name="Tallon L."/>
            <person name="Jackson J."/>
            <person name="Pai G."/>
            <person name="Aken S.V."/>
            <person name="Utterback T."/>
            <person name="Reidmuller S."/>
            <person name="Feldblyum T."/>
            <person name="Hsiao J."/>
            <person name="Zismann V."/>
            <person name="Iobst S."/>
            <person name="de Vazeille A.R."/>
            <person name="Buell C.R."/>
            <person name="Ying K."/>
            <person name="Li Y."/>
            <person name="Lu T."/>
            <person name="Huang Y."/>
            <person name="Zhao Q."/>
            <person name="Feng Q."/>
            <person name="Zhang L."/>
            <person name="Zhu J."/>
            <person name="Weng Q."/>
            <person name="Mu J."/>
            <person name="Lu Y."/>
            <person name="Fan D."/>
            <person name="Liu Y."/>
            <person name="Guan J."/>
            <person name="Zhang Y."/>
            <person name="Yu S."/>
            <person name="Liu X."/>
            <person name="Zhang Y."/>
            <person name="Hong G."/>
            <person name="Han B."/>
            <person name="Choisne N."/>
            <person name="Demange N."/>
            <person name="Orjeda G."/>
            <person name="Samain S."/>
            <person name="Cattolico L."/>
            <person name="Pelletier E."/>
            <person name="Couloux A."/>
            <person name="Segurens B."/>
            <person name="Wincker P."/>
            <person name="D'Hont A."/>
            <person name="Scarpelli C."/>
            <person name="Weissenbach J."/>
            <person name="Salanoubat M."/>
            <person name="Quetier F."/>
            <person name="Yu Y."/>
            <person name="Kim H.R."/>
            <person name="Rambo T."/>
            <person name="Currie J."/>
            <person name="Collura K."/>
            <person name="Luo M."/>
            <person name="Yang T."/>
            <person name="Ammiraju J.S.S."/>
            <person name="Engler F."/>
            <person name="Soderlund C."/>
            <person name="Wing R.A."/>
            <person name="Palmer L.E."/>
            <person name="de la Bastide M."/>
            <person name="Spiegel L."/>
            <person name="Nascimento L."/>
            <person name="Zutavern T."/>
            <person name="O'Shaughnessy A."/>
            <person name="Dike S."/>
            <person name="Dedhia N."/>
            <person name="Preston R."/>
            <person name="Balija V."/>
            <person name="McCombie W.R."/>
            <person name="Chow T."/>
            <person name="Chen H."/>
            <person name="Chung M."/>
            <person name="Chen C."/>
            <person name="Shaw J."/>
            <person name="Wu H."/>
            <person name="Hsiao K."/>
            <person name="Chao Y."/>
            <person name="Chu M."/>
            <person name="Cheng C."/>
            <person name="Hour A."/>
            <person name="Lee P."/>
            <person name="Lin S."/>
            <person name="Lin Y."/>
            <person name="Liou J."/>
            <person name="Liu S."/>
            <person name="Hsing Y."/>
            <person name="Raghuvanshi S."/>
            <person name="Mohanty A."/>
            <person name="Bharti A.K."/>
            <person name="Gaur A."/>
            <person name="Gupta V."/>
            <person name="Kumar D."/>
            <person name="Ravi V."/>
            <person name="Vij S."/>
            <person name="Kapur A."/>
            <person name="Khurana P."/>
            <person name="Khurana P."/>
            <person name="Khurana J.P."/>
            <person name="Tyagi A.K."/>
            <person name="Gaikwad K."/>
            <person name="Singh A."/>
            <person name="Dalal V."/>
            <person name="Srivastava S."/>
            <person name="Dixit A."/>
            <person name="Pal A.K."/>
            <person name="Ghazi I.A."/>
            <person name="Yadav M."/>
            <person name="Pandit A."/>
            <person name="Bhargava A."/>
            <person name="Sureshbabu K."/>
            <person name="Batra K."/>
            <person name="Sharma T.R."/>
            <person name="Mohapatra T."/>
            <person name="Singh N.K."/>
            <person name="Messing J."/>
            <person name="Nelson A.B."/>
            <person name="Fuks G."/>
            <person name="Kavchok S."/>
            <person name="Keizer G."/>
            <person name="Linton E."/>
            <person name="Llaca V."/>
            <person name="Song R."/>
            <person name="Tanyolac B."/>
            <person name="Young S."/>
            <person name="Ho-Il K."/>
            <person name="Hahn J.H."/>
            <person name="Sangsakoo G."/>
            <person name="Vanavichit A."/>
            <person name="de Mattos Luiz.A.T."/>
            <person name="Zimmer P.D."/>
            <person name="Malone G."/>
            <person name="Dellagostin O."/>
            <person name="de Oliveira A.C."/>
            <person name="Bevan M."/>
            <person name="Bancroft I."/>
            <person name="Minx P."/>
            <person name="Cordum H."/>
            <person name="Wilson R."/>
            <person name="Cheng Z."/>
            <person name="Jin W."/>
            <person name="Jiang J."/>
            <person name="Leong S.A."/>
            <person name="Iwama H."/>
            <person name="Gojobori T."/>
            <person name="Itoh T."/>
            <person name="Niimura Y."/>
            <person name="Fujii Y."/>
            <person name="Habara T."/>
            <person name="Sakai H."/>
            <person name="Sato Y."/>
            <person name="Wilson G."/>
            <person name="Kumar K."/>
            <person name="McCouch S."/>
            <person name="Juretic N."/>
            <person name="Hoen D."/>
            <person name="Wright S."/>
            <person name="Bruskiewich R."/>
            <person name="Bureau T."/>
            <person name="Miyao A."/>
            <person name="Hirochika H."/>
            <person name="Nishikawa T."/>
            <person name="Kadowaki K."/>
            <person name="Sugiura M."/>
            <person name="Burr B."/>
            <person name="Sasaki T."/>
        </authorList>
    </citation>
    <scope>NUCLEOTIDE SEQUENCE [LARGE SCALE GENOMIC DNA]</scope>
    <source>
        <strain evidence="3">cv. Nipponbare</strain>
    </source>
</reference>
<name>A0A0P0XU07_ORYSJ</name>
<dbReference type="EMBL" id="AP014966">
    <property type="protein sequence ID" value="BAT10566.1"/>
    <property type="molecule type" value="Genomic_DNA"/>
</dbReference>
<sequence>MVGEHGRPTVGRRSSGDPRTEEHARETAQEIMHDRTERACVLGEEEADEGVPHPEHHRAGIAHLALRWTPPPKTSSQSTATRRQRSSKEAT</sequence>
<feature type="region of interest" description="Disordered" evidence="1">
    <location>
        <begin position="44"/>
        <end position="91"/>
    </location>
</feature>
<reference evidence="2 3" key="2">
    <citation type="journal article" date="2013" name="Plant Cell Physiol.">
        <title>Rice Annotation Project Database (RAP-DB): an integrative and interactive database for rice genomics.</title>
        <authorList>
            <person name="Sakai H."/>
            <person name="Lee S.S."/>
            <person name="Tanaka T."/>
            <person name="Numa H."/>
            <person name="Kim J."/>
            <person name="Kawahara Y."/>
            <person name="Wakimoto H."/>
            <person name="Yang C.C."/>
            <person name="Iwamoto M."/>
            <person name="Abe T."/>
            <person name="Yamada Y."/>
            <person name="Muto A."/>
            <person name="Inokuchi H."/>
            <person name="Ikemura T."/>
            <person name="Matsumoto T."/>
            <person name="Sasaki T."/>
            <person name="Itoh T."/>
        </authorList>
    </citation>
    <scope>NUCLEOTIDE SEQUENCE [LARGE SCALE GENOMIC DNA]</scope>
    <source>
        <strain evidence="3">cv. Nipponbare</strain>
    </source>
</reference>
<proteinExistence type="predicted"/>
<keyword evidence="3" id="KW-1185">Reference proteome</keyword>
<protein>
    <submittedName>
        <fullName evidence="2">Os10g0370900 protein</fullName>
    </submittedName>
</protein>
<dbReference type="PaxDb" id="39947-A0A0P0XU07"/>
<feature type="region of interest" description="Disordered" evidence="1">
    <location>
        <begin position="1"/>
        <end position="30"/>
    </location>
</feature>
<dbReference type="AlphaFoldDB" id="A0A0P0XU07"/>
<evidence type="ECO:0000313" key="2">
    <source>
        <dbReference type="EMBL" id="BAT10566.1"/>
    </source>
</evidence>
<evidence type="ECO:0000256" key="1">
    <source>
        <dbReference type="SAM" id="MobiDB-lite"/>
    </source>
</evidence>
<reference evidence="2 3" key="3">
    <citation type="journal article" date="2013" name="Rice">
        <title>Improvement of the Oryza sativa Nipponbare reference genome using next generation sequence and optical map data.</title>
        <authorList>
            <person name="Kawahara Y."/>
            <person name="de la Bastide M."/>
            <person name="Hamilton J.P."/>
            <person name="Kanamori H."/>
            <person name="McCombie W.R."/>
            <person name="Ouyang S."/>
            <person name="Schwartz D.C."/>
            <person name="Tanaka T."/>
            <person name="Wu J."/>
            <person name="Zhou S."/>
            <person name="Childs K.L."/>
            <person name="Davidson R.M."/>
            <person name="Lin H."/>
            <person name="Quesada-Ocampo L."/>
            <person name="Vaillancourt B."/>
            <person name="Sakai H."/>
            <person name="Lee S.S."/>
            <person name="Kim J."/>
            <person name="Numa H."/>
            <person name="Itoh T."/>
            <person name="Buell C.R."/>
            <person name="Matsumoto T."/>
        </authorList>
    </citation>
    <scope>NUCLEOTIDE SEQUENCE [LARGE SCALE GENOMIC DNA]</scope>
    <source>
        <strain evidence="3">cv. Nipponbare</strain>
    </source>
</reference>
<organism evidence="2 3">
    <name type="scientific">Oryza sativa subsp. japonica</name>
    <name type="common">Rice</name>
    <dbReference type="NCBI Taxonomy" id="39947"/>
    <lineage>
        <taxon>Eukaryota</taxon>
        <taxon>Viridiplantae</taxon>
        <taxon>Streptophyta</taxon>
        <taxon>Embryophyta</taxon>
        <taxon>Tracheophyta</taxon>
        <taxon>Spermatophyta</taxon>
        <taxon>Magnoliopsida</taxon>
        <taxon>Liliopsida</taxon>
        <taxon>Poales</taxon>
        <taxon>Poaceae</taxon>
        <taxon>BOP clade</taxon>
        <taxon>Oryzoideae</taxon>
        <taxon>Oryzeae</taxon>
        <taxon>Oryzinae</taxon>
        <taxon>Oryza</taxon>
        <taxon>Oryza sativa</taxon>
    </lineage>
</organism>
<dbReference type="Proteomes" id="UP000059680">
    <property type="component" value="Chromosome 10"/>
</dbReference>
<dbReference type="InParanoid" id="A0A0P0XU07"/>
<gene>
    <name evidence="2" type="ordered locus">Os10g0370900</name>
    <name evidence="2" type="ORF">OSNPB_100370900</name>
</gene>
<evidence type="ECO:0000313" key="3">
    <source>
        <dbReference type="Proteomes" id="UP000059680"/>
    </source>
</evidence>